<evidence type="ECO:0000313" key="2">
    <source>
        <dbReference type="EMBL" id="MBO8017033.1"/>
    </source>
</evidence>
<feature type="transmembrane region" description="Helical" evidence="1">
    <location>
        <begin position="153"/>
        <end position="173"/>
    </location>
</feature>
<gene>
    <name evidence="2" type="ORF">J6377_14760</name>
</gene>
<name>A0AAW4JY90_LEPIR</name>
<feature type="transmembrane region" description="Helical" evidence="1">
    <location>
        <begin position="29"/>
        <end position="52"/>
    </location>
</feature>
<reference evidence="2" key="1">
    <citation type="submission" date="2021-03" db="EMBL/GenBank/DDBJ databases">
        <title>Comparative genomic analysis of European sttrains of Leptospira interrogans serovars Copenhageni and Icterohaemorrhagiae.</title>
        <authorList>
            <person name="Arent Z."/>
            <person name="Gurgul A."/>
            <person name="Jasielczuk I."/>
            <person name="Pardyak L."/>
        </authorList>
    </citation>
    <scope>NUCLEOTIDE SEQUENCE</scope>
    <source>
        <strain evidence="2">X240</strain>
    </source>
</reference>
<dbReference type="Proteomes" id="UP000670463">
    <property type="component" value="Unassembled WGS sequence"/>
</dbReference>
<feature type="transmembrane region" description="Helical" evidence="1">
    <location>
        <begin position="96"/>
        <end position="115"/>
    </location>
</feature>
<dbReference type="AlphaFoldDB" id="A0AAW4JY90"/>
<keyword evidence="1" id="KW-0812">Transmembrane</keyword>
<dbReference type="EMBL" id="JAGGCK010000030">
    <property type="protein sequence ID" value="MBO8017033.1"/>
    <property type="molecule type" value="Genomic_DNA"/>
</dbReference>
<protein>
    <recommendedName>
        <fullName evidence="4">Polyketide cyclase/dehydrase and lipid transport</fullName>
    </recommendedName>
</protein>
<keyword evidence="1" id="KW-1133">Transmembrane helix</keyword>
<feature type="transmembrane region" description="Helical" evidence="1">
    <location>
        <begin position="127"/>
        <end position="146"/>
    </location>
</feature>
<keyword evidence="1" id="KW-0472">Membrane</keyword>
<comment type="caution">
    <text evidence="2">The sequence shown here is derived from an EMBL/GenBank/DDBJ whole genome shotgun (WGS) entry which is preliminary data.</text>
</comment>
<evidence type="ECO:0000313" key="3">
    <source>
        <dbReference type="Proteomes" id="UP000670463"/>
    </source>
</evidence>
<evidence type="ECO:0008006" key="4">
    <source>
        <dbReference type="Google" id="ProtNLM"/>
    </source>
</evidence>
<feature type="transmembrane region" description="Helical" evidence="1">
    <location>
        <begin position="64"/>
        <end position="84"/>
    </location>
</feature>
<organism evidence="2 3">
    <name type="scientific">Leptospira interrogans serovar Icterohaemorrhagiae</name>
    <dbReference type="NCBI Taxonomy" id="90062"/>
    <lineage>
        <taxon>Bacteria</taxon>
        <taxon>Pseudomonadati</taxon>
        <taxon>Spirochaetota</taxon>
        <taxon>Spirochaetia</taxon>
        <taxon>Leptospirales</taxon>
        <taxon>Leptospiraceae</taxon>
        <taxon>Leptospira</taxon>
    </lineage>
</organism>
<dbReference type="SUPFAM" id="SSF55961">
    <property type="entry name" value="Bet v1-like"/>
    <property type="match status" value="1"/>
</dbReference>
<sequence>MILVFKKYQNVFLADYSIRKSLLVGMLYLLLRPIIIFPIISVLYAIFVQYIFQIESLKNLGMTMTYGGFFVIPFLIGVISVYGLEKEKPQPIPFRIFYPWIPTIISMYCAFLVNWEGLICLAMGAPVYLVLSSAGGIAVGIWFYIFPGHRMNLLTMFGILSFPFITGYFETYWELPNEIRFVETKIAIESTPEKIWKNIIRIPELEKTEAGFFYRMGFPRPIEATLSYEGIGGVREARFEKGLVFYETITEWNRNRKLKFEIKADPNLIPLTTLDSHVVPGGRYFDALQGEYELEYKENLKTNETGIITLHLRSKYRLSTHFNFYASIWGDFLMRDIQNSILKILKKRIEFSEMKFVSLQ</sequence>
<evidence type="ECO:0000256" key="1">
    <source>
        <dbReference type="SAM" id="Phobius"/>
    </source>
</evidence>
<accession>A0AAW4JY90</accession>
<proteinExistence type="predicted"/>